<evidence type="ECO:0000313" key="3">
    <source>
        <dbReference type="Proteomes" id="UP000011657"/>
    </source>
</evidence>
<dbReference type="Proteomes" id="UP000011657">
    <property type="component" value="Unassembled WGS sequence"/>
</dbReference>
<accession>M0CF78</accession>
<proteinExistence type="predicted"/>
<evidence type="ECO:0000313" key="2">
    <source>
        <dbReference type="EMBL" id="ELZ20519.1"/>
    </source>
</evidence>
<gene>
    <name evidence="2" type="ORF">C477_06411</name>
</gene>
<dbReference type="STRING" id="1227488.C477_06411"/>
<evidence type="ECO:0000256" key="1">
    <source>
        <dbReference type="SAM" id="MobiDB-lite"/>
    </source>
</evidence>
<dbReference type="PATRIC" id="fig|1227488.3.peg.1258"/>
<organism evidence="2 3">
    <name type="scientific">Haloterrigena salina JCM 13891</name>
    <dbReference type="NCBI Taxonomy" id="1227488"/>
    <lineage>
        <taxon>Archaea</taxon>
        <taxon>Methanobacteriati</taxon>
        <taxon>Methanobacteriota</taxon>
        <taxon>Stenosarchaea group</taxon>
        <taxon>Halobacteria</taxon>
        <taxon>Halobacteriales</taxon>
        <taxon>Natrialbaceae</taxon>
        <taxon>Haloterrigena</taxon>
    </lineage>
</organism>
<keyword evidence="3" id="KW-1185">Reference proteome</keyword>
<comment type="caution">
    <text evidence="2">The sequence shown here is derived from an EMBL/GenBank/DDBJ whole genome shotgun (WGS) entry which is preliminary data.</text>
</comment>
<sequence>MIRREFLATAATAATPMTALCITRNDGEPPDLEEIDPFPHSLESEWRSKWGSSANTARTDAPGPGADAELIWEQRVDSDGNPELAVADGVLYVAGQSGRLLAMEPIRNPSPGRSSGTANCPASPSTTSIRTWRWDRTPSSPLIVRPERSAGLTGPALSPVH</sequence>
<feature type="compositionally biased region" description="Polar residues" evidence="1">
    <location>
        <begin position="111"/>
        <end position="130"/>
    </location>
</feature>
<dbReference type="EMBL" id="AOIS01000025">
    <property type="protein sequence ID" value="ELZ20519.1"/>
    <property type="molecule type" value="Genomic_DNA"/>
</dbReference>
<feature type="region of interest" description="Disordered" evidence="1">
    <location>
        <begin position="103"/>
        <end position="161"/>
    </location>
</feature>
<dbReference type="AlphaFoldDB" id="M0CF78"/>
<reference evidence="2 3" key="1">
    <citation type="journal article" date="2014" name="PLoS Genet.">
        <title>Phylogenetically driven sequencing of extremely halophilic archaea reveals strategies for static and dynamic osmo-response.</title>
        <authorList>
            <person name="Becker E.A."/>
            <person name="Seitzer P.M."/>
            <person name="Tritt A."/>
            <person name="Larsen D."/>
            <person name="Krusor M."/>
            <person name="Yao A.I."/>
            <person name="Wu D."/>
            <person name="Madern D."/>
            <person name="Eisen J.A."/>
            <person name="Darling A.E."/>
            <person name="Facciotti M.T."/>
        </authorList>
    </citation>
    <scope>NUCLEOTIDE SEQUENCE [LARGE SCALE GENOMIC DNA]</scope>
    <source>
        <strain evidence="2 3">JCM 13891</strain>
    </source>
</reference>
<name>M0CF78_9EURY</name>
<protein>
    <submittedName>
        <fullName evidence="2">Uncharacterized protein</fullName>
    </submittedName>
</protein>